<dbReference type="InterPro" id="IPR010982">
    <property type="entry name" value="Lambda_DNA-bd_dom_sf"/>
</dbReference>
<dbReference type="GO" id="GO:0003677">
    <property type="term" value="F:DNA binding"/>
    <property type="evidence" value="ECO:0007669"/>
    <property type="project" value="InterPro"/>
</dbReference>
<accession>A0A450WGW8</accession>
<name>A0A450WGW8_9GAMM</name>
<dbReference type="SUPFAM" id="SSF47413">
    <property type="entry name" value="lambda repressor-like DNA-binding domains"/>
    <property type="match status" value="1"/>
</dbReference>
<feature type="compositionally biased region" description="Basic and acidic residues" evidence="1">
    <location>
        <begin position="14"/>
        <end position="25"/>
    </location>
</feature>
<evidence type="ECO:0000256" key="1">
    <source>
        <dbReference type="SAM" id="MobiDB-lite"/>
    </source>
</evidence>
<gene>
    <name evidence="2" type="ORF">BECKLFY1418C_GA0070996_102214</name>
</gene>
<feature type="region of interest" description="Disordered" evidence="1">
    <location>
        <begin position="1"/>
        <end position="28"/>
    </location>
</feature>
<dbReference type="AlphaFoldDB" id="A0A450WGW8"/>
<protein>
    <recommendedName>
        <fullName evidence="3">HTH cro/C1-type domain-containing protein</fullName>
    </recommendedName>
</protein>
<evidence type="ECO:0000313" key="2">
    <source>
        <dbReference type="EMBL" id="VFK16245.1"/>
    </source>
</evidence>
<evidence type="ECO:0008006" key="3">
    <source>
        <dbReference type="Google" id="ProtNLM"/>
    </source>
</evidence>
<sequence>MNQCSKPNPAGSKEMAERLGEERRRLGLNPRQMAKRLNMEIANYVQLELRERGMDATRLAGLARHGVDIGYVLSGVSTTEEREFMREFKESRPIAQLAATDLLADAAA</sequence>
<dbReference type="EMBL" id="CAADFN010000022">
    <property type="protein sequence ID" value="VFK16245.1"/>
    <property type="molecule type" value="Genomic_DNA"/>
</dbReference>
<proteinExistence type="predicted"/>
<organism evidence="2">
    <name type="scientific">Candidatus Kentrum sp. LFY</name>
    <dbReference type="NCBI Taxonomy" id="2126342"/>
    <lineage>
        <taxon>Bacteria</taxon>
        <taxon>Pseudomonadati</taxon>
        <taxon>Pseudomonadota</taxon>
        <taxon>Gammaproteobacteria</taxon>
        <taxon>Candidatus Kentrum</taxon>
    </lineage>
</organism>
<reference evidence="2" key="1">
    <citation type="submission" date="2019-02" db="EMBL/GenBank/DDBJ databases">
        <authorList>
            <person name="Gruber-Vodicka R. H."/>
            <person name="Seah K. B. B."/>
        </authorList>
    </citation>
    <scope>NUCLEOTIDE SEQUENCE</scope>
    <source>
        <strain evidence="2">BECK_BY7</strain>
    </source>
</reference>